<reference evidence="2 3" key="1">
    <citation type="submission" date="2023-06" db="EMBL/GenBank/DDBJ databases">
        <title>Itaconate inhibition of nontuberculous mycobacteria.</title>
        <authorList>
            <person name="Breen P."/>
            <person name="Zimbric M."/>
            <person name="Caverly L."/>
        </authorList>
    </citation>
    <scope>NUCLEOTIDE SEQUENCE [LARGE SCALE GENOMIC DNA]</scope>
    <source>
        <strain evidence="2 3">FLAC1071</strain>
    </source>
</reference>
<feature type="region of interest" description="Disordered" evidence="1">
    <location>
        <begin position="1"/>
        <end position="22"/>
    </location>
</feature>
<gene>
    <name evidence="2" type="ORF">QRB35_28010</name>
</gene>
<accession>A0ABT7P959</accession>
<evidence type="ECO:0000313" key="2">
    <source>
        <dbReference type="EMBL" id="MDM3929829.1"/>
    </source>
</evidence>
<organism evidence="2 3">
    <name type="scientific">Mycobacterium intracellulare subsp. chimaera</name>
    <dbReference type="NCBI Taxonomy" id="222805"/>
    <lineage>
        <taxon>Bacteria</taxon>
        <taxon>Bacillati</taxon>
        <taxon>Actinomycetota</taxon>
        <taxon>Actinomycetes</taxon>
        <taxon>Mycobacteriales</taxon>
        <taxon>Mycobacteriaceae</taxon>
        <taxon>Mycobacterium</taxon>
        <taxon>Mycobacterium avium complex (MAC)</taxon>
    </lineage>
</organism>
<dbReference type="EMBL" id="JASZZX010000048">
    <property type="protein sequence ID" value="MDM3929829.1"/>
    <property type="molecule type" value="Genomic_DNA"/>
</dbReference>
<evidence type="ECO:0000313" key="3">
    <source>
        <dbReference type="Proteomes" id="UP001529272"/>
    </source>
</evidence>
<dbReference type="Proteomes" id="UP001529272">
    <property type="component" value="Unassembled WGS sequence"/>
</dbReference>
<name>A0ABT7P959_MYCIT</name>
<feature type="compositionally biased region" description="Polar residues" evidence="1">
    <location>
        <begin position="7"/>
        <end position="22"/>
    </location>
</feature>
<dbReference type="RefSeq" id="WP_069954297.1">
    <property type="nucleotide sequence ID" value="NZ_CP012886.2"/>
</dbReference>
<sequence length="93" mass="10231">MKFQPGEQVSVNSGPNVVDSTTGQSFRFPAVVTHGPVAGNNGRDLYCTLGVGPAAYPFDQTYHFADDLLPASDPHPELDRRYQAFRAWAHPDR</sequence>
<comment type="caution">
    <text evidence="2">The sequence shown here is derived from an EMBL/GenBank/DDBJ whole genome shotgun (WGS) entry which is preliminary data.</text>
</comment>
<keyword evidence="3" id="KW-1185">Reference proteome</keyword>
<evidence type="ECO:0000256" key="1">
    <source>
        <dbReference type="SAM" id="MobiDB-lite"/>
    </source>
</evidence>
<proteinExistence type="predicted"/>
<reference evidence="3" key="2">
    <citation type="submission" date="2023-06" db="EMBL/GenBank/DDBJ databases">
        <title>Itaconate inhibition of nontuberculous mycobacteria.</title>
        <authorList>
            <person name="Spilker T."/>
        </authorList>
    </citation>
    <scope>NUCLEOTIDE SEQUENCE [LARGE SCALE GENOMIC DNA]</scope>
    <source>
        <strain evidence="3">FLAC1071</strain>
    </source>
</reference>
<protein>
    <submittedName>
        <fullName evidence="2">Uncharacterized protein</fullName>
    </submittedName>
</protein>